<dbReference type="EMBL" id="DF238840">
    <property type="protein sequence ID" value="GAF25023.1"/>
    <property type="molecule type" value="Genomic_DNA"/>
</dbReference>
<dbReference type="InterPro" id="IPR036582">
    <property type="entry name" value="Mao_N_sf"/>
</dbReference>
<accession>A0A0S6U9A2</accession>
<dbReference type="AlphaFoldDB" id="A0A0S6U9A2"/>
<organism evidence="4">
    <name type="scientific">Moorella thermoacetica Y72</name>
    <dbReference type="NCBI Taxonomy" id="1325331"/>
    <lineage>
        <taxon>Bacteria</taxon>
        <taxon>Bacillati</taxon>
        <taxon>Bacillota</taxon>
        <taxon>Clostridia</taxon>
        <taxon>Neomoorellales</taxon>
        <taxon>Neomoorellaceae</taxon>
        <taxon>Neomoorella</taxon>
    </lineage>
</organism>
<feature type="region of interest" description="Disordered" evidence="1">
    <location>
        <begin position="31"/>
        <end position="57"/>
    </location>
</feature>
<dbReference type="Pfam" id="PF07833">
    <property type="entry name" value="Cu_amine_oxidN1"/>
    <property type="match status" value="1"/>
</dbReference>
<evidence type="ECO:0000313" key="4">
    <source>
        <dbReference type="EMBL" id="GAF25023.1"/>
    </source>
</evidence>
<evidence type="ECO:0000259" key="3">
    <source>
        <dbReference type="Pfam" id="PF07833"/>
    </source>
</evidence>
<gene>
    <name evidence="4" type="ORF">MTY_0352</name>
</gene>
<feature type="chain" id="PRO_5006630505" evidence="2">
    <location>
        <begin position="25"/>
        <end position="214"/>
    </location>
</feature>
<keyword evidence="2" id="KW-0732">Signal</keyword>
<dbReference type="InterPro" id="IPR012854">
    <property type="entry name" value="Cu_amine_oxidase-like_N"/>
</dbReference>
<dbReference type="Proteomes" id="UP000063718">
    <property type="component" value="Unassembled WGS sequence"/>
</dbReference>
<dbReference type="SUPFAM" id="SSF55383">
    <property type="entry name" value="Copper amine oxidase, domain N"/>
    <property type="match status" value="1"/>
</dbReference>
<proteinExistence type="predicted"/>
<sequence>MLKRARLVALVLVLTLAGGLAAMAAPPDWAGANGQKAGHQEQPAGGDRQQEANREQDWERLRDGSCLDGNSVCQQVYNATGNNGLDLKLQVKARVHVRLHGQEVDWAVPPVIKEGRTLVPVRALCNGLGAAVDWDQDTRTITITRGDTVVKLALDSRVFTVNGQEQVLDVPAQLISNATFVPLRFVSQALGEKVNYQQGADEGAIVDIAPATGA</sequence>
<dbReference type="RefSeq" id="WP_025773131.1">
    <property type="nucleotide sequence ID" value="NZ_DF238840.1"/>
</dbReference>
<name>A0A0S6U9A2_NEOTH</name>
<feature type="compositionally biased region" description="Basic and acidic residues" evidence="1">
    <location>
        <begin position="48"/>
        <end position="57"/>
    </location>
</feature>
<evidence type="ECO:0000256" key="1">
    <source>
        <dbReference type="SAM" id="MobiDB-lite"/>
    </source>
</evidence>
<protein>
    <submittedName>
        <fullName evidence="4">Cu2+-containing amine oxidase</fullName>
    </submittedName>
</protein>
<feature type="signal peptide" evidence="2">
    <location>
        <begin position="1"/>
        <end position="24"/>
    </location>
</feature>
<reference evidence="4" key="1">
    <citation type="journal article" date="2014" name="Gene">
        <title>Genome-guided analysis of transformation efficiency and carbon dioxide assimilation by Moorella thermoacetica Y72.</title>
        <authorList>
            <person name="Tsukahara K."/>
            <person name="Kita A."/>
            <person name="Nakashimada Y."/>
            <person name="Hoshino T."/>
            <person name="Murakami K."/>
        </authorList>
    </citation>
    <scope>NUCLEOTIDE SEQUENCE [LARGE SCALE GENOMIC DNA]</scope>
    <source>
        <strain evidence="4">Y72</strain>
    </source>
</reference>
<evidence type="ECO:0000256" key="2">
    <source>
        <dbReference type="SAM" id="SignalP"/>
    </source>
</evidence>
<feature type="domain" description="Copper amine oxidase-like N-terminal" evidence="3">
    <location>
        <begin position="99"/>
        <end position="199"/>
    </location>
</feature>
<dbReference type="Gene3D" id="3.30.457.10">
    <property type="entry name" value="Copper amine oxidase-like, N-terminal domain"/>
    <property type="match status" value="1"/>
</dbReference>